<accession>A0A5C3N3B2</accession>
<proteinExistence type="predicted"/>
<organism evidence="3 4">
    <name type="scientific">Heliocybe sulcata</name>
    <dbReference type="NCBI Taxonomy" id="5364"/>
    <lineage>
        <taxon>Eukaryota</taxon>
        <taxon>Fungi</taxon>
        <taxon>Dikarya</taxon>
        <taxon>Basidiomycota</taxon>
        <taxon>Agaricomycotina</taxon>
        <taxon>Agaricomycetes</taxon>
        <taxon>Gloeophyllales</taxon>
        <taxon>Gloeophyllaceae</taxon>
        <taxon>Heliocybe</taxon>
    </lineage>
</organism>
<sequence>MIIPDAQIPAILASKGDLPPLPSEPSDSPPPYDGHDPAVEQEAEPDVMPTNNLVVQTRRTPISGVFRINPEDANSYVPGYLAKARKRCGRQREKLAPNALFYARHAPVTLDLGVVSTSPENRVSRVEVANRSGDITVKLSLQAPKHINLDVRSRKGNIVVFLPRTFVGQVKLRTKHGQLTFLPGLSRVMRIAKLRDRDALVFVGQADQIGMEQTQTDMCELSSRSGDVVLGLRGEDTYIREESNFWKKLGGFLRGDGTVDSA</sequence>
<feature type="region of interest" description="Disordered" evidence="1">
    <location>
        <begin position="13"/>
        <end position="47"/>
    </location>
</feature>
<evidence type="ECO:0000313" key="3">
    <source>
        <dbReference type="EMBL" id="TFK51840.1"/>
    </source>
</evidence>
<dbReference type="OrthoDB" id="2593559at2759"/>
<protein>
    <recommendedName>
        <fullName evidence="2">DUF7330 domain-containing protein</fullName>
    </recommendedName>
</protein>
<feature type="domain" description="DUF7330" evidence="2">
    <location>
        <begin position="51"/>
        <end position="230"/>
    </location>
</feature>
<gene>
    <name evidence="3" type="ORF">OE88DRAFT_1472688</name>
</gene>
<keyword evidence="4" id="KW-1185">Reference proteome</keyword>
<dbReference type="AlphaFoldDB" id="A0A5C3N3B2"/>
<dbReference type="Pfam" id="PF24016">
    <property type="entry name" value="DUF7330"/>
    <property type="match status" value="1"/>
</dbReference>
<evidence type="ECO:0000256" key="1">
    <source>
        <dbReference type="SAM" id="MobiDB-lite"/>
    </source>
</evidence>
<dbReference type="Proteomes" id="UP000305948">
    <property type="component" value="Unassembled WGS sequence"/>
</dbReference>
<reference evidence="3 4" key="1">
    <citation type="journal article" date="2019" name="Nat. Ecol. Evol.">
        <title>Megaphylogeny resolves global patterns of mushroom evolution.</title>
        <authorList>
            <person name="Varga T."/>
            <person name="Krizsan K."/>
            <person name="Foldi C."/>
            <person name="Dima B."/>
            <person name="Sanchez-Garcia M."/>
            <person name="Sanchez-Ramirez S."/>
            <person name="Szollosi G.J."/>
            <person name="Szarkandi J.G."/>
            <person name="Papp V."/>
            <person name="Albert L."/>
            <person name="Andreopoulos W."/>
            <person name="Angelini C."/>
            <person name="Antonin V."/>
            <person name="Barry K.W."/>
            <person name="Bougher N.L."/>
            <person name="Buchanan P."/>
            <person name="Buyck B."/>
            <person name="Bense V."/>
            <person name="Catcheside P."/>
            <person name="Chovatia M."/>
            <person name="Cooper J."/>
            <person name="Damon W."/>
            <person name="Desjardin D."/>
            <person name="Finy P."/>
            <person name="Geml J."/>
            <person name="Haridas S."/>
            <person name="Hughes K."/>
            <person name="Justo A."/>
            <person name="Karasinski D."/>
            <person name="Kautmanova I."/>
            <person name="Kiss B."/>
            <person name="Kocsube S."/>
            <person name="Kotiranta H."/>
            <person name="LaButti K.M."/>
            <person name="Lechner B.E."/>
            <person name="Liimatainen K."/>
            <person name="Lipzen A."/>
            <person name="Lukacs Z."/>
            <person name="Mihaltcheva S."/>
            <person name="Morgado L.N."/>
            <person name="Niskanen T."/>
            <person name="Noordeloos M.E."/>
            <person name="Ohm R.A."/>
            <person name="Ortiz-Santana B."/>
            <person name="Ovrebo C."/>
            <person name="Racz N."/>
            <person name="Riley R."/>
            <person name="Savchenko A."/>
            <person name="Shiryaev A."/>
            <person name="Soop K."/>
            <person name="Spirin V."/>
            <person name="Szebenyi C."/>
            <person name="Tomsovsky M."/>
            <person name="Tulloss R.E."/>
            <person name="Uehling J."/>
            <person name="Grigoriev I.V."/>
            <person name="Vagvolgyi C."/>
            <person name="Papp T."/>
            <person name="Martin F.M."/>
            <person name="Miettinen O."/>
            <person name="Hibbett D.S."/>
            <person name="Nagy L.G."/>
        </authorList>
    </citation>
    <scope>NUCLEOTIDE SEQUENCE [LARGE SCALE GENOMIC DNA]</scope>
    <source>
        <strain evidence="3 4">OMC1185</strain>
    </source>
</reference>
<feature type="compositionally biased region" description="Pro residues" evidence="1">
    <location>
        <begin position="19"/>
        <end position="32"/>
    </location>
</feature>
<dbReference type="EMBL" id="ML213510">
    <property type="protein sequence ID" value="TFK51840.1"/>
    <property type="molecule type" value="Genomic_DNA"/>
</dbReference>
<evidence type="ECO:0000259" key="2">
    <source>
        <dbReference type="Pfam" id="PF24016"/>
    </source>
</evidence>
<name>A0A5C3N3B2_9AGAM</name>
<evidence type="ECO:0000313" key="4">
    <source>
        <dbReference type="Proteomes" id="UP000305948"/>
    </source>
</evidence>
<dbReference type="InterPro" id="IPR055754">
    <property type="entry name" value="DUF7330"/>
</dbReference>